<feature type="domain" description="Double-GTPase 2" evidence="1">
    <location>
        <begin position="95"/>
        <end position="296"/>
    </location>
</feature>
<dbReference type="Proteomes" id="UP001501237">
    <property type="component" value="Unassembled WGS sequence"/>
</dbReference>
<comment type="caution">
    <text evidence="2">The sequence shown here is derived from an EMBL/GenBank/DDBJ whole genome shotgun (WGS) entry which is preliminary data.</text>
</comment>
<evidence type="ECO:0000259" key="1">
    <source>
        <dbReference type="Pfam" id="PF19993"/>
    </source>
</evidence>
<name>A0ABP6Q116_9ACTN</name>
<evidence type="ECO:0000313" key="2">
    <source>
        <dbReference type="EMBL" id="GAA3199181.1"/>
    </source>
</evidence>
<sequence length="391" mass="43079">MATLVCPYCYDSFAEKRILFRCSGLIGPAGKKCPLTRDTVLFDRFGIQDALPTTFAGNGRHRNAVHELCGARTHHRVCPFCHSRLPVDFGKIDNRLIAMIGAKESGKTVYMTVLLHELMHGVGRRFDASMNGCDDHTLNQFTQRFEHGLYEQSALPATTKSAGAEQMQPLVYRVSLPRRGLLGERERHTITSFFDTAGEDLTSRASVDLNTRYLGSADGVILLLDPLQMRGARDRAGPDTPMPGTGAGFDSPFNVLTRVTDLLRETGGLGPGKKIKTPIAVAFSKMDALWDSFEPDSPLLQEASAARPALDLSDTEAVHEHVRALLEEWDGGQIDQLLRANYAAYSFFGLSALGAVPRNGKVAGDGIRPHRVEDPYLWLLNRFDVIANHRS</sequence>
<dbReference type="Pfam" id="PF19993">
    <property type="entry name" value="DO-GTPase2"/>
    <property type="match status" value="1"/>
</dbReference>
<proteinExistence type="predicted"/>
<organism evidence="2 3">
    <name type="scientific">Actinocorallia longicatena</name>
    <dbReference type="NCBI Taxonomy" id="111803"/>
    <lineage>
        <taxon>Bacteria</taxon>
        <taxon>Bacillati</taxon>
        <taxon>Actinomycetota</taxon>
        <taxon>Actinomycetes</taxon>
        <taxon>Streptosporangiales</taxon>
        <taxon>Thermomonosporaceae</taxon>
        <taxon>Actinocorallia</taxon>
    </lineage>
</organism>
<dbReference type="InterPro" id="IPR045528">
    <property type="entry name" value="DO-GTPase2"/>
</dbReference>
<dbReference type="EMBL" id="BAAAUV010000003">
    <property type="protein sequence ID" value="GAA3199181.1"/>
    <property type="molecule type" value="Genomic_DNA"/>
</dbReference>
<protein>
    <recommendedName>
        <fullName evidence="1">Double-GTPase 2 domain-containing protein</fullName>
    </recommendedName>
</protein>
<gene>
    <name evidence="2" type="ORF">GCM10010468_11240</name>
</gene>
<keyword evidence="3" id="KW-1185">Reference proteome</keyword>
<evidence type="ECO:0000313" key="3">
    <source>
        <dbReference type="Proteomes" id="UP001501237"/>
    </source>
</evidence>
<accession>A0ABP6Q116</accession>
<reference evidence="3" key="1">
    <citation type="journal article" date="2019" name="Int. J. Syst. Evol. Microbiol.">
        <title>The Global Catalogue of Microorganisms (GCM) 10K type strain sequencing project: providing services to taxonomists for standard genome sequencing and annotation.</title>
        <authorList>
            <consortium name="The Broad Institute Genomics Platform"/>
            <consortium name="The Broad Institute Genome Sequencing Center for Infectious Disease"/>
            <person name="Wu L."/>
            <person name="Ma J."/>
        </authorList>
    </citation>
    <scope>NUCLEOTIDE SEQUENCE [LARGE SCALE GENOMIC DNA]</scope>
    <source>
        <strain evidence="3">JCM 9377</strain>
    </source>
</reference>
<dbReference type="RefSeq" id="WP_344822912.1">
    <property type="nucleotide sequence ID" value="NZ_BAAAUV010000003.1"/>
</dbReference>